<protein>
    <recommendedName>
        <fullName evidence="3">peptidylprolyl isomerase</fullName>
        <ecNumber evidence="3">5.2.1.8</ecNumber>
    </recommendedName>
</protein>
<dbReference type="GO" id="GO:0016791">
    <property type="term" value="F:phosphatase activity"/>
    <property type="evidence" value="ECO:0007669"/>
    <property type="project" value="UniProtKB-ARBA"/>
</dbReference>
<feature type="domain" description="PPIase cyclophilin-type" evidence="6">
    <location>
        <begin position="285"/>
        <end position="464"/>
    </location>
</feature>
<dbReference type="OrthoDB" id="9807797at2"/>
<dbReference type="EC" id="5.2.1.8" evidence="3"/>
<dbReference type="InterPro" id="IPR023214">
    <property type="entry name" value="HAD_sf"/>
</dbReference>
<dbReference type="InterPro" id="IPR002130">
    <property type="entry name" value="Cyclophilin-type_PPIase_dom"/>
</dbReference>
<dbReference type="Pfam" id="PF00160">
    <property type="entry name" value="Pro_isomerase"/>
    <property type="match status" value="1"/>
</dbReference>
<dbReference type="PROSITE" id="PS01229">
    <property type="entry name" value="COF_2"/>
    <property type="match status" value="1"/>
</dbReference>
<dbReference type="eggNOG" id="COG0561">
    <property type="taxonomic scope" value="Bacteria"/>
</dbReference>
<dbReference type="AlphaFoldDB" id="E8KAL3"/>
<dbReference type="InterPro" id="IPR044666">
    <property type="entry name" value="Cyclophilin_A-like"/>
</dbReference>
<dbReference type="PRINTS" id="PR00153">
    <property type="entry name" value="CSAPPISMRASE"/>
</dbReference>
<dbReference type="GO" id="GO:0003755">
    <property type="term" value="F:peptidyl-prolyl cis-trans isomerase activity"/>
    <property type="evidence" value="ECO:0007669"/>
    <property type="project" value="UniProtKB-KW"/>
</dbReference>
<proteinExistence type="predicted"/>
<dbReference type="PROSITE" id="PS50072">
    <property type="entry name" value="CSA_PPIASE_2"/>
    <property type="match status" value="1"/>
</dbReference>
<dbReference type="SUPFAM" id="SSF50891">
    <property type="entry name" value="Cyclophilin-like"/>
    <property type="match status" value="1"/>
</dbReference>
<dbReference type="PROSITE" id="PS00170">
    <property type="entry name" value="CSA_PPIASE_1"/>
    <property type="match status" value="1"/>
</dbReference>
<evidence type="ECO:0000313" key="8">
    <source>
        <dbReference type="Proteomes" id="UP000010304"/>
    </source>
</evidence>
<organism evidence="7 8">
    <name type="scientific">Streptococcus peroris ATCC 700780</name>
    <dbReference type="NCBI Taxonomy" id="888746"/>
    <lineage>
        <taxon>Bacteria</taxon>
        <taxon>Bacillati</taxon>
        <taxon>Bacillota</taxon>
        <taxon>Bacilli</taxon>
        <taxon>Lactobacillales</taxon>
        <taxon>Streptococcaceae</taxon>
        <taxon>Streptococcus</taxon>
    </lineage>
</organism>
<reference evidence="7 8" key="1">
    <citation type="submission" date="2010-12" db="EMBL/GenBank/DDBJ databases">
        <authorList>
            <person name="Muzny D."/>
            <person name="Qin X."/>
            <person name="Deng J."/>
            <person name="Jiang H."/>
            <person name="Liu Y."/>
            <person name="Qu J."/>
            <person name="Song X.-Z."/>
            <person name="Zhang L."/>
            <person name="Thornton R."/>
            <person name="Coyle M."/>
            <person name="Francisco L."/>
            <person name="Jackson L."/>
            <person name="Javaid M."/>
            <person name="Korchina V."/>
            <person name="Kovar C."/>
            <person name="Mata R."/>
            <person name="Mathew T."/>
            <person name="Ngo R."/>
            <person name="Nguyen L."/>
            <person name="Nguyen N."/>
            <person name="Okwuonu G."/>
            <person name="Ongeri F."/>
            <person name="Pham C."/>
            <person name="Simmons D."/>
            <person name="Wilczek-Boney K."/>
            <person name="Hale W."/>
            <person name="Jakkamsetti A."/>
            <person name="Pham P."/>
            <person name="Ruth R."/>
            <person name="San Lucas F."/>
            <person name="Warren J."/>
            <person name="Zhang J."/>
            <person name="Zhao Z."/>
            <person name="Zhou C."/>
            <person name="Zhu D."/>
            <person name="Lee S."/>
            <person name="Bess C."/>
            <person name="Blankenburg K."/>
            <person name="Forbes L."/>
            <person name="Fu Q."/>
            <person name="Gubbala S."/>
            <person name="Hirani K."/>
            <person name="Jayaseelan J.C."/>
            <person name="Lara F."/>
            <person name="Munidasa M."/>
            <person name="Palculict T."/>
            <person name="Patil S."/>
            <person name="Pu L.-L."/>
            <person name="Saada N."/>
            <person name="Tang L."/>
            <person name="Weissenberger G."/>
            <person name="Zhu Y."/>
            <person name="Hemphill L."/>
            <person name="Shang Y."/>
            <person name="Youmans B."/>
            <person name="Ayvaz T."/>
            <person name="Ross M."/>
            <person name="Santibanez J."/>
            <person name="Aqrawi P."/>
            <person name="Gross S."/>
            <person name="Joshi V."/>
            <person name="Fowler G."/>
            <person name="Nazareth L."/>
            <person name="Reid J."/>
            <person name="Worley K."/>
            <person name="Petrosino J."/>
            <person name="Highlander S."/>
            <person name="Gibbs R."/>
        </authorList>
    </citation>
    <scope>NUCLEOTIDE SEQUENCE [LARGE SCALE GENOMIC DNA]</scope>
    <source>
        <strain evidence="7 8">ATCC 700780</strain>
    </source>
</reference>
<comment type="function">
    <text evidence="2">PPIases accelerate the folding of proteins. It catalyzes the cis-trans isomerization of proline imidic peptide bonds in oligopeptides.</text>
</comment>
<comment type="catalytic activity">
    <reaction evidence="1">
        <text>[protein]-peptidylproline (omega=180) = [protein]-peptidylproline (omega=0)</text>
        <dbReference type="Rhea" id="RHEA:16237"/>
        <dbReference type="Rhea" id="RHEA-COMP:10747"/>
        <dbReference type="Rhea" id="RHEA-COMP:10748"/>
        <dbReference type="ChEBI" id="CHEBI:83833"/>
        <dbReference type="ChEBI" id="CHEBI:83834"/>
        <dbReference type="EC" id="5.2.1.8"/>
    </reaction>
</comment>
<evidence type="ECO:0000259" key="6">
    <source>
        <dbReference type="PROSITE" id="PS50072"/>
    </source>
</evidence>
<accession>E8KAL3</accession>
<dbReference type="InterPro" id="IPR000150">
    <property type="entry name" value="Cof"/>
</dbReference>
<dbReference type="eggNOG" id="COG0652">
    <property type="taxonomic scope" value="Bacteria"/>
</dbReference>
<evidence type="ECO:0000256" key="4">
    <source>
        <dbReference type="ARBA" id="ARBA00023110"/>
    </source>
</evidence>
<dbReference type="InterPro" id="IPR006379">
    <property type="entry name" value="HAD-SF_hydro_IIB"/>
</dbReference>
<evidence type="ECO:0000256" key="5">
    <source>
        <dbReference type="ARBA" id="ARBA00023235"/>
    </source>
</evidence>
<dbReference type="GO" id="GO:0006457">
    <property type="term" value="P:protein folding"/>
    <property type="evidence" value="ECO:0007669"/>
    <property type="project" value="InterPro"/>
</dbReference>
<dbReference type="PANTHER" id="PTHR45625">
    <property type="entry name" value="PEPTIDYL-PROLYL CIS-TRANS ISOMERASE-RELATED"/>
    <property type="match status" value="1"/>
</dbReference>
<dbReference type="InterPro" id="IPR029000">
    <property type="entry name" value="Cyclophilin-like_dom_sf"/>
</dbReference>
<dbReference type="SFLD" id="SFLDG01140">
    <property type="entry name" value="C2.B:_Phosphomannomutase_and_P"/>
    <property type="match status" value="1"/>
</dbReference>
<keyword evidence="4" id="KW-0697">Rotamase</keyword>
<dbReference type="InterPro" id="IPR036412">
    <property type="entry name" value="HAD-like_sf"/>
</dbReference>
<comment type="caution">
    <text evidence="7">The sequence shown here is derived from an EMBL/GenBank/DDBJ whole genome shotgun (WGS) entry which is preliminary data.</text>
</comment>
<keyword evidence="8" id="KW-1185">Reference proteome</keyword>
<dbReference type="HOGENOM" id="CLU_046853_0_0_9"/>
<dbReference type="NCBIfam" id="TIGR00099">
    <property type="entry name" value="Cof-subfamily"/>
    <property type="match status" value="1"/>
</dbReference>
<evidence type="ECO:0000313" key="7">
    <source>
        <dbReference type="EMBL" id="EFX40864.1"/>
    </source>
</evidence>
<dbReference type="Gene3D" id="3.30.1240.10">
    <property type="match status" value="1"/>
</dbReference>
<evidence type="ECO:0000256" key="3">
    <source>
        <dbReference type="ARBA" id="ARBA00013194"/>
    </source>
</evidence>
<gene>
    <name evidence="7" type="ORF">HMPREF9180_0518</name>
</gene>
<dbReference type="SUPFAM" id="SSF56784">
    <property type="entry name" value="HAD-like"/>
    <property type="match status" value="1"/>
</dbReference>
<dbReference type="PANTHER" id="PTHR45625:SF4">
    <property type="entry name" value="PEPTIDYLPROLYL ISOMERASE DOMAIN AND WD REPEAT-CONTAINING PROTEIN 1"/>
    <property type="match status" value="1"/>
</dbReference>
<dbReference type="Pfam" id="PF08282">
    <property type="entry name" value="Hydrolase_3"/>
    <property type="match status" value="1"/>
</dbReference>
<dbReference type="SFLD" id="SFLDS00003">
    <property type="entry name" value="Haloacid_Dehalogenase"/>
    <property type="match status" value="1"/>
</dbReference>
<dbReference type="STRING" id="888746.HMPREF9180_0518"/>
<dbReference type="Gene3D" id="2.40.100.10">
    <property type="entry name" value="Cyclophilin-like"/>
    <property type="match status" value="1"/>
</dbReference>
<keyword evidence="5" id="KW-0413">Isomerase</keyword>
<dbReference type="InterPro" id="IPR020892">
    <property type="entry name" value="Cyclophilin-type_PPIase_CS"/>
</dbReference>
<sequence>MDAKLRYKAKKIKVIFFDIDDTLRNSKTGFIPSTIPTVFQQLCDRGILTGIATGRGIFGVVPEIKALKPDFFVTLNGAYIEDKKGSVLYSHKIARDKVEEYIAWTKEVGIDYGLVGSHEAKLSRRTEMISQAIDPIYPDLDVDPDFYQKEDIYQMWTFEDQGDDLTLPESLASTLRMVRWHEHSSDVVSISGSKAAGVAKVVDQLGLKPENVMVFGDGLNDSELFDYAGISVAMGISHDKIKEKADYITKTIEENGIFDALEGFGMVEKELHFPQVDIETVEGPIATIKTNHGDMHIKLFPEHAPKTVANFIALSKDGYYDGVIFHRIIKDFMIQGGDPTGTGMGGESIYGQSFEDEFSEELYNVRGALSMANAGPNTNGSQFFIVQNQHLPYSKKEIARGGWPEPIAEIYAEKGGTPHLDRRHTVFGQLADEASYKVLDAIAGVETGAMDKPVEDVVIETIEIED</sequence>
<dbReference type="NCBIfam" id="TIGR01484">
    <property type="entry name" value="HAD-SF-IIB"/>
    <property type="match status" value="1"/>
</dbReference>
<dbReference type="RefSeq" id="WP_006145273.1">
    <property type="nucleotide sequence ID" value="NZ_GL732463.1"/>
</dbReference>
<evidence type="ECO:0000256" key="2">
    <source>
        <dbReference type="ARBA" id="ARBA00002388"/>
    </source>
</evidence>
<name>E8KAL3_9STRE</name>
<dbReference type="Proteomes" id="UP000010304">
    <property type="component" value="Unassembled WGS sequence"/>
</dbReference>
<dbReference type="Gene3D" id="3.40.50.1000">
    <property type="entry name" value="HAD superfamily/HAD-like"/>
    <property type="match status" value="1"/>
</dbReference>
<dbReference type="EMBL" id="AEVF01000005">
    <property type="protein sequence ID" value="EFX40864.1"/>
    <property type="molecule type" value="Genomic_DNA"/>
</dbReference>
<keyword evidence="7" id="KW-0378">Hydrolase</keyword>
<evidence type="ECO:0000256" key="1">
    <source>
        <dbReference type="ARBA" id="ARBA00000971"/>
    </source>
</evidence>